<accession>A0A1B1P8M8</accession>
<protein>
    <submittedName>
        <fullName evidence="1">Uncharacterized protein</fullName>
    </submittedName>
</protein>
<sequence>MANAKIYKVSLQRNVQSRNDAKGALRLDQDRIFTVALYSTFDKDFKDLVNKFEAFGWCPSEDYGIIKTAHVFDVDTVPGSPVSILHALHLKGYTNVCHETSLYEYENDIISRGKKIIIDSADSLIEFTKLVWLYMGADFIKLSPSPLLQKAADGYNNSGCLYRNTEWFM</sequence>
<dbReference type="KEGG" id="vg:29066984"/>
<reference evidence="1 2" key="1">
    <citation type="submission" date="2016-05" db="EMBL/GenBank/DDBJ databases">
        <title>Complete genome sequence of Klebsiella pneumoniae bacteriophage vB_KpnM_KpV477.</title>
        <authorList>
            <person name="Komisarova E.V."/>
            <person name="Krasilnikova V.M."/>
            <person name="Kislichkina A.A."/>
            <person name="Bogun A.G."/>
            <person name="Volozhantsev N.V."/>
        </authorList>
    </citation>
    <scope>NUCLEOTIDE SEQUENCE [LARGE SCALE GENOMIC DNA]</scope>
</reference>
<name>A0A1B1P8M8_9CAUD</name>
<evidence type="ECO:0000313" key="2">
    <source>
        <dbReference type="Proteomes" id="UP000202533"/>
    </source>
</evidence>
<keyword evidence="2" id="KW-1185">Reference proteome</keyword>
<dbReference type="Proteomes" id="UP000202533">
    <property type="component" value="Segment"/>
</dbReference>
<dbReference type="EMBL" id="KX258185">
    <property type="protein sequence ID" value="ANT40458.1"/>
    <property type="molecule type" value="Genomic_DNA"/>
</dbReference>
<gene>
    <name evidence="1" type="ORF">kpv477_021</name>
</gene>
<organism evidence="1 2">
    <name type="scientific">Klebsiella phage vB_KpnM_KpV477</name>
    <dbReference type="NCBI Taxonomy" id="1852625"/>
    <lineage>
        <taxon>Viruses</taxon>
        <taxon>Duplodnaviria</taxon>
        <taxon>Heunggongvirae</taxon>
        <taxon>Uroviricota</taxon>
        <taxon>Caudoviricetes</taxon>
        <taxon>Pantevenvirales</taxon>
        <taxon>Straboviridae</taxon>
        <taxon>Tevenvirinae</taxon>
        <taxon>Jiaodavirus</taxon>
        <taxon>Jiaodavirus kpv477</taxon>
    </lineage>
</organism>
<dbReference type="GeneID" id="29066984"/>
<dbReference type="Pfam" id="PF24070">
    <property type="entry name" value="T4_MRH"/>
    <property type="match status" value="1"/>
</dbReference>
<proteinExistence type="predicted"/>
<evidence type="ECO:0000313" key="1">
    <source>
        <dbReference type="EMBL" id="ANT40458.1"/>
    </source>
</evidence>
<dbReference type="InterPro" id="IPR056941">
    <property type="entry name" value="Mrh-like"/>
</dbReference>
<dbReference type="RefSeq" id="YP_009288697.1">
    <property type="nucleotide sequence ID" value="NC_031087.1"/>
</dbReference>